<protein>
    <submittedName>
        <fullName evidence="1">Uncharacterized protein</fullName>
    </submittedName>
</protein>
<name>A0A560CDH9_AZOBR</name>
<gene>
    <name evidence="1" type="ORF">FBZ83_106101</name>
</gene>
<dbReference type="RefSeq" id="WP_145683745.1">
    <property type="nucleotide sequence ID" value="NZ_VITH01000006.1"/>
</dbReference>
<evidence type="ECO:0000313" key="1">
    <source>
        <dbReference type="EMBL" id="TWA82918.1"/>
    </source>
</evidence>
<organism evidence="1 2">
    <name type="scientific">Azospirillum brasilense</name>
    <dbReference type="NCBI Taxonomy" id="192"/>
    <lineage>
        <taxon>Bacteria</taxon>
        <taxon>Pseudomonadati</taxon>
        <taxon>Pseudomonadota</taxon>
        <taxon>Alphaproteobacteria</taxon>
        <taxon>Rhodospirillales</taxon>
        <taxon>Azospirillaceae</taxon>
        <taxon>Azospirillum</taxon>
    </lineage>
</organism>
<sequence length="225" mass="24890">MPLTQQQLNTLDQYCVDNPAGVPFLGAFASPNLGIPANECACWRWTTAGLSGTVGVINDPAQAFTAIALNTPFNQGSIWENDNYAPAYVQQNHATYIQYVNNNYALLNGVTYDNWFADVTNTIVEATCRMGGLTPGAGLQTNGERYYVYMHYDRMTNGEINAPNYTHWWIGIDLGNNRNVNIEMFPGSTQVTFRFNNAYAATDNAIVEVTDLTQNHMAILNAILP</sequence>
<reference evidence="1 2" key="1">
    <citation type="submission" date="2019-06" db="EMBL/GenBank/DDBJ databases">
        <title>Genomic Encyclopedia of Type Strains, Phase IV (KMG-V): Genome sequencing to study the core and pangenomes of soil and plant-associated prokaryotes.</title>
        <authorList>
            <person name="Whitman W."/>
        </authorList>
    </citation>
    <scope>NUCLEOTIDE SEQUENCE [LARGE SCALE GENOMIC DNA]</scope>
    <source>
        <strain evidence="1 2">BR 11650</strain>
    </source>
</reference>
<dbReference type="EMBL" id="VITH01000006">
    <property type="protein sequence ID" value="TWA82918.1"/>
    <property type="molecule type" value="Genomic_DNA"/>
</dbReference>
<accession>A0A560CDH9</accession>
<comment type="caution">
    <text evidence="1">The sequence shown here is derived from an EMBL/GenBank/DDBJ whole genome shotgun (WGS) entry which is preliminary data.</text>
</comment>
<dbReference type="Proteomes" id="UP000318529">
    <property type="component" value="Unassembled WGS sequence"/>
</dbReference>
<dbReference type="AlphaFoldDB" id="A0A560CDH9"/>
<evidence type="ECO:0000313" key="2">
    <source>
        <dbReference type="Proteomes" id="UP000318529"/>
    </source>
</evidence>
<proteinExistence type="predicted"/>